<dbReference type="InterPro" id="IPR050545">
    <property type="entry name" value="Mycobact_MmpL"/>
</dbReference>
<accession>A0A1Q9CKR9</accession>
<dbReference type="Gene3D" id="1.20.1640.10">
    <property type="entry name" value="Multidrug efflux transporter AcrB transmembrane domain"/>
    <property type="match status" value="2"/>
</dbReference>
<dbReference type="SUPFAM" id="SSF141072">
    <property type="entry name" value="CalX-like"/>
    <property type="match status" value="1"/>
</dbReference>
<feature type="transmembrane region" description="Helical" evidence="11">
    <location>
        <begin position="742"/>
        <end position="766"/>
    </location>
</feature>
<dbReference type="PANTHER" id="PTHR33406:SF6">
    <property type="entry name" value="MEMBRANE PROTEIN YDGH-RELATED"/>
    <property type="match status" value="1"/>
</dbReference>
<comment type="caution">
    <text evidence="13">The sequence shown here is derived from an EMBL/GenBank/DDBJ whole genome shotgun (WGS) entry which is preliminary data.</text>
</comment>
<name>A0A1Q9CKR9_SYMMI</name>
<dbReference type="GO" id="GO:0007154">
    <property type="term" value="P:cell communication"/>
    <property type="evidence" value="ECO:0007669"/>
    <property type="project" value="InterPro"/>
</dbReference>
<feature type="compositionally biased region" description="Basic and acidic residues" evidence="10">
    <location>
        <begin position="1256"/>
        <end position="1273"/>
    </location>
</feature>
<feature type="compositionally biased region" description="Low complexity" evidence="10">
    <location>
        <begin position="1451"/>
        <end position="1468"/>
    </location>
</feature>
<evidence type="ECO:0000256" key="7">
    <source>
        <dbReference type="ARBA" id="ARBA00022837"/>
    </source>
</evidence>
<evidence type="ECO:0000256" key="6">
    <source>
        <dbReference type="ARBA" id="ARBA00022737"/>
    </source>
</evidence>
<feature type="transmembrane region" description="Helical" evidence="11">
    <location>
        <begin position="319"/>
        <end position="343"/>
    </location>
</feature>
<keyword evidence="3" id="KW-1003">Cell membrane</keyword>
<keyword evidence="7" id="KW-0106">Calcium</keyword>
<evidence type="ECO:0000259" key="12">
    <source>
        <dbReference type="SMART" id="SM00237"/>
    </source>
</evidence>
<dbReference type="PANTHER" id="PTHR33406">
    <property type="entry name" value="MEMBRANE PROTEIN MJ1562-RELATED"/>
    <property type="match status" value="1"/>
</dbReference>
<keyword evidence="4 11" id="KW-0812">Transmembrane</keyword>
<gene>
    <name evidence="13" type="primary">CER3</name>
    <name evidence="13" type="ORF">AK812_SmicGene35703</name>
</gene>
<feature type="transmembrane region" description="Helical" evidence="11">
    <location>
        <begin position="811"/>
        <end position="830"/>
    </location>
</feature>
<keyword evidence="6" id="KW-0677">Repeat</keyword>
<feature type="transmembrane region" description="Helical" evidence="11">
    <location>
        <begin position="711"/>
        <end position="730"/>
    </location>
</feature>
<evidence type="ECO:0000256" key="8">
    <source>
        <dbReference type="ARBA" id="ARBA00022989"/>
    </source>
</evidence>
<organism evidence="13 14">
    <name type="scientific">Symbiodinium microadriaticum</name>
    <name type="common">Dinoflagellate</name>
    <name type="synonym">Zooxanthella microadriatica</name>
    <dbReference type="NCBI Taxonomy" id="2951"/>
    <lineage>
        <taxon>Eukaryota</taxon>
        <taxon>Sar</taxon>
        <taxon>Alveolata</taxon>
        <taxon>Dinophyceae</taxon>
        <taxon>Suessiales</taxon>
        <taxon>Symbiodiniaceae</taxon>
        <taxon>Symbiodinium</taxon>
    </lineage>
</organism>
<feature type="transmembrane region" description="Helical" evidence="11">
    <location>
        <begin position="913"/>
        <end position="933"/>
    </location>
</feature>
<dbReference type="Gene3D" id="2.60.40.2030">
    <property type="match status" value="1"/>
</dbReference>
<comment type="subcellular location">
    <subcellularLocation>
        <location evidence="1">Cell membrane</location>
        <topology evidence="1">Multi-pass membrane protein</topology>
    </subcellularLocation>
</comment>
<reference evidence="13 14" key="1">
    <citation type="submission" date="2016-02" db="EMBL/GenBank/DDBJ databases">
        <title>Genome analysis of coral dinoflagellate symbionts highlights evolutionary adaptations to a symbiotic lifestyle.</title>
        <authorList>
            <person name="Aranda M."/>
            <person name="Li Y."/>
            <person name="Liew Y.J."/>
            <person name="Baumgarten S."/>
            <person name="Simakov O."/>
            <person name="Wilson M."/>
            <person name="Piel J."/>
            <person name="Ashoor H."/>
            <person name="Bougouffa S."/>
            <person name="Bajic V.B."/>
            <person name="Ryu T."/>
            <person name="Ravasi T."/>
            <person name="Bayer T."/>
            <person name="Micklem G."/>
            <person name="Kim H."/>
            <person name="Bhak J."/>
            <person name="Lajeunesse T.C."/>
            <person name="Voolstra C.R."/>
        </authorList>
    </citation>
    <scope>NUCLEOTIDE SEQUENCE [LARGE SCALE GENOMIC DNA]</scope>
    <source>
        <strain evidence="13 14">CCMP2467</strain>
    </source>
</reference>
<evidence type="ECO:0000256" key="10">
    <source>
        <dbReference type="SAM" id="MobiDB-lite"/>
    </source>
</evidence>
<dbReference type="InterPro" id="IPR036291">
    <property type="entry name" value="NAD(P)-bd_dom_sf"/>
</dbReference>
<feature type="region of interest" description="Disordered" evidence="10">
    <location>
        <begin position="1523"/>
        <end position="1563"/>
    </location>
</feature>
<dbReference type="Gene3D" id="3.40.50.720">
    <property type="entry name" value="NAD(P)-binding Rossmann-like Domain"/>
    <property type="match status" value="1"/>
</dbReference>
<dbReference type="Proteomes" id="UP000186817">
    <property type="component" value="Unassembled WGS sequence"/>
</dbReference>
<comment type="similarity">
    <text evidence="2">Belongs to the resistance-nodulation-cell division (RND) (TC 2.A.6) family. MmpL subfamily.</text>
</comment>
<feature type="compositionally biased region" description="Basic and acidic residues" evidence="10">
    <location>
        <begin position="1228"/>
        <end position="1237"/>
    </location>
</feature>
<evidence type="ECO:0000313" key="13">
    <source>
        <dbReference type="EMBL" id="OLP83528.1"/>
    </source>
</evidence>
<dbReference type="InterPro" id="IPR038081">
    <property type="entry name" value="CalX-like_sf"/>
</dbReference>
<dbReference type="EMBL" id="LSRX01001110">
    <property type="protein sequence ID" value="OLP83528.1"/>
    <property type="molecule type" value="Genomic_DNA"/>
</dbReference>
<sequence length="2014" mass="224734">MRWPWIILRAWSTVFCGGALAAWLFISKRGFKMAPQGLYRQELQSYSELFGNANGPQAAVMLSAAHPVMHFTKSSTCKLVPSMEPAGESSALRLSLSCENETAAGGGCITSSELRQEVTALVKSFLATQMSEADLSNFLLSQVQPMLDAAPDITACPHLNGQTLPSIAKVQATLEREMPQCKHSVLSFWSLPPQEFRRKLSIQGQEVDLVMKIPAGSFWNNFRELLSSKEGEKILVAVQTQSCNGVEVPDYSEETLQVDHLLKSVANEIDSEHWKAEVLSFALLVETIHSGVEVVMAISATTLPAGLAVLAHMVGNVRLVIIATVNVLAAVTGSVLVMDLLVVRLMPVSLFTPPFLIAVVLAMSIDYSLFLLSRFQKEMQSNCDPSRSLSVTMATSGRIVAQAGITLCCCFCCLLMIPVPLVSAMGMGGLVAVCMAMMASMSLTPCLIMLWPSFWEPQRCCAWKRPGRSGCEAGQSSESSSSDLELQEGSASSSDAEAMWVRFGLCLRKWARLLMGLTLILAVPFLWQDLRLPDNILGVVPALPSGASTTQLLQDMGDAFGYEAVFPTTLVLESPEDVDLGEWRLRSCHALESIGQAVSESHPNFTASAFVGQIMIGGKCVTADVNSRQWSKSTSRISTILYVAYGLNPMSPEGQEWIRDFQKAVQTYQASVAKRHRVFSMDPVMFKVGEWFVHGYGPRVASQAKALQERFAPLVATTIAAVFIISVLFTRSLVSTMRALFCLSWMIAALWALCSWVFPSGLYYVVPPMMLPFLVGVALDYDIFYVEAVLEHCRSGSTPKEASLSALNQTANTITAAGIIMIIAFVPLLLSSTLVMRQIGFMAVVGLAISSGWSTKVVAPLWLQMLDSCSFWPRSFQQDQNPVDVVFLAHPAYLVDFFVLFSSPTDTRWKPSWWMYAFLPLLWLGSFFTAHIFRRMGLLSHLVLDDLKYDGLRMQTWAVLHFGRHFRNRCELHDARLNVESAVRHAEKQGVRYLGLGAWNKAEFLNGGGRDLLEQLPARRMRISHGDHLTAAALVETVMQLSYENSKIFMTGATSNTGRAVVLGLLRKGVRVLCHSTSLERRQDLERHGIRTTSELRDGESCELWIVGKYDVAVNEVMPPGATACVFAVPNPVSRTDIHVCEGATLHLDKNRLEGRRANLKLAAHEIYACNAAALVFASKHGDEDEVDAIDPTTLDTYFQEQFMAVVYEHKAMQRWKNEVLAGGTRGGMEEKEEKMPPEGGEASQMEEDDEEEEERLYWEEENRRLEQRRSQSVEENPWSLLDTGDLDVEEQEVEEARRQLMAELERQRMLDYEERVSAAREHLLQRAEEEEEEGGAQQLVLLEMGPEWERQAMGLEEYFQKKCSEFTAEESPWQQVFDERVAQVAEDRRRNKRARPEDGPAALVPEAARVPEAAARVPEAAARVPETARVPGGEAAEKPTVAGFPRLKLAATPAGPEEPTVEEPTVAQPGVVESAGEQAEEKKVEAEAEPASSSAEPASSSTAAWDASWDASWHGWSWHSWKEDSDRQEWKPPSGWDTASWHDDGWQDDSWGSWKSPTREDRSSKTWRDKTAEVIVAVLNQDDQLVRVIQHMYIGKPSRAFYRHAAMEGIVGGKKADFGAHSVPVNFVSAPHNTADELSKGKLVEVGFEREKYAFLESCHMAKLQLMRSGLPDREVTVQVTSREGTAKANSDFKPVDETVTFEPGETVKDREYRLIAGSAMADDFFGCDIDLDDLDEVLKFDEEQDEGHGEAMCQAGQAEAVAEAGVSRQTAMAIASRAHWTRLDRVCDALTGTLRSTLGGRLARWWEVYTSKQVVLIDAPPLQVPMKMMQVLATFGGVFWLGWNMKFLIKETLHSPVIIREMSFPQRNFYKCHDVDMDCDDLNQTSARPYCTLSQLEAAKDALSKYFFTDSAQHNYSKSRWPTLPKLLTGCGIYDMHDVFRKSSKNVMLATAFTKTRQRQCKDEHCIWKNDGFEVTFVEDVERFFLKLRHVVRLSWLRCRQLVTNLLKWIES</sequence>
<dbReference type="SUPFAM" id="SSF51735">
    <property type="entry name" value="NAD(P)-binding Rossmann-fold domains"/>
    <property type="match status" value="1"/>
</dbReference>
<dbReference type="InterPro" id="IPR003644">
    <property type="entry name" value="Calx_beta"/>
</dbReference>
<protein>
    <submittedName>
        <fullName evidence="13">Protein ECERIFERUM 3</fullName>
    </submittedName>
</protein>
<feature type="compositionally biased region" description="Acidic residues" evidence="10">
    <location>
        <begin position="1245"/>
        <end position="1255"/>
    </location>
</feature>
<proteinExistence type="inferred from homology"/>
<evidence type="ECO:0000256" key="2">
    <source>
        <dbReference type="ARBA" id="ARBA00010157"/>
    </source>
</evidence>
<keyword evidence="14" id="KW-1185">Reference proteome</keyword>
<feature type="transmembrane region" description="Helical" evidence="11">
    <location>
        <begin position="883"/>
        <end position="901"/>
    </location>
</feature>
<evidence type="ECO:0000256" key="9">
    <source>
        <dbReference type="ARBA" id="ARBA00023136"/>
    </source>
</evidence>
<feature type="compositionally biased region" description="Low complexity" evidence="10">
    <location>
        <begin position="1490"/>
        <end position="1507"/>
    </location>
</feature>
<keyword evidence="9 11" id="KW-0472">Membrane</keyword>
<dbReference type="InterPro" id="IPR004869">
    <property type="entry name" value="MMPL_dom"/>
</dbReference>
<feature type="transmembrane region" description="Helical" evidence="11">
    <location>
        <begin position="6"/>
        <end position="26"/>
    </location>
</feature>
<feature type="transmembrane region" description="Helical" evidence="11">
    <location>
        <begin position="510"/>
        <end position="527"/>
    </location>
</feature>
<feature type="region of interest" description="Disordered" evidence="10">
    <location>
        <begin position="1388"/>
        <end position="1507"/>
    </location>
</feature>
<feature type="compositionally biased region" description="Basic and acidic residues" evidence="10">
    <location>
        <begin position="1388"/>
        <end position="1399"/>
    </location>
</feature>
<keyword evidence="8 11" id="KW-1133">Transmembrane helix</keyword>
<dbReference type="SUPFAM" id="SSF82866">
    <property type="entry name" value="Multidrug efflux transporter AcrB transmembrane domain"/>
    <property type="match status" value="2"/>
</dbReference>
<evidence type="ECO:0000256" key="3">
    <source>
        <dbReference type="ARBA" id="ARBA00022475"/>
    </source>
</evidence>
<feature type="transmembrane region" description="Helical" evidence="11">
    <location>
        <begin position="842"/>
        <end position="863"/>
    </location>
</feature>
<feature type="transmembrane region" description="Helical" evidence="11">
    <location>
        <begin position="355"/>
        <end position="372"/>
    </location>
</feature>
<dbReference type="Pfam" id="PF03176">
    <property type="entry name" value="MMPL"/>
    <property type="match status" value="2"/>
</dbReference>
<feature type="region of interest" description="Disordered" evidence="10">
    <location>
        <begin position="1222"/>
        <end position="1291"/>
    </location>
</feature>
<evidence type="ECO:0000256" key="4">
    <source>
        <dbReference type="ARBA" id="ARBA00022692"/>
    </source>
</evidence>
<feature type="transmembrane region" description="Helical" evidence="11">
    <location>
        <begin position="399"/>
        <end position="421"/>
    </location>
</feature>
<evidence type="ECO:0000313" key="14">
    <source>
        <dbReference type="Proteomes" id="UP000186817"/>
    </source>
</evidence>
<dbReference type="SMART" id="SM00237">
    <property type="entry name" value="Calx_beta"/>
    <property type="match status" value="1"/>
</dbReference>
<dbReference type="Pfam" id="PF03160">
    <property type="entry name" value="Calx-beta"/>
    <property type="match status" value="1"/>
</dbReference>
<dbReference type="OrthoDB" id="408954at2759"/>
<keyword evidence="5" id="KW-0732">Signal</keyword>
<feature type="domain" description="Calx-beta" evidence="12">
    <location>
        <begin position="1634"/>
        <end position="1743"/>
    </location>
</feature>
<evidence type="ECO:0000256" key="11">
    <source>
        <dbReference type="SAM" id="Phobius"/>
    </source>
</evidence>
<feature type="transmembrane region" description="Helical" evidence="11">
    <location>
        <begin position="427"/>
        <end position="450"/>
    </location>
</feature>
<dbReference type="GO" id="GO:0005886">
    <property type="term" value="C:plasma membrane"/>
    <property type="evidence" value="ECO:0007669"/>
    <property type="project" value="UniProtKB-SubCell"/>
</dbReference>
<evidence type="ECO:0000256" key="1">
    <source>
        <dbReference type="ARBA" id="ARBA00004651"/>
    </source>
</evidence>
<feature type="compositionally biased region" description="Low complexity" evidence="10">
    <location>
        <begin position="1401"/>
        <end position="1426"/>
    </location>
</feature>
<evidence type="ECO:0000256" key="5">
    <source>
        <dbReference type="ARBA" id="ARBA00022729"/>
    </source>
</evidence>